<comment type="pathway">
    <text evidence="3 19">Cofactor biosynthesis; adenosylcobalamin biosynthesis; adenosylcobalamin from cob(II)yrinate a,c-diamide: step 7/7.</text>
</comment>
<keyword evidence="7 19" id="KW-1003">Cell membrane</keyword>
<dbReference type="EMBL" id="JAVQLW010000001">
    <property type="protein sequence ID" value="MDS9468002.1"/>
    <property type="molecule type" value="Genomic_DNA"/>
</dbReference>
<protein>
    <recommendedName>
        <fullName evidence="6 19">Adenosylcobinamide-GDP ribazoletransferase</fullName>
        <ecNumber evidence="5 19">2.7.8.26</ecNumber>
    </recommendedName>
    <alternativeName>
        <fullName evidence="16 19">Cobalamin synthase</fullName>
    </alternativeName>
    <alternativeName>
        <fullName evidence="15 19">Cobalamin-5'-phosphate synthase</fullName>
    </alternativeName>
</protein>
<dbReference type="InterPro" id="IPR003805">
    <property type="entry name" value="CobS"/>
</dbReference>
<evidence type="ECO:0000256" key="4">
    <source>
        <dbReference type="ARBA" id="ARBA00010561"/>
    </source>
</evidence>
<evidence type="ECO:0000256" key="17">
    <source>
        <dbReference type="ARBA" id="ARBA00048623"/>
    </source>
</evidence>
<evidence type="ECO:0000256" key="18">
    <source>
        <dbReference type="ARBA" id="ARBA00049504"/>
    </source>
</evidence>
<dbReference type="PANTHER" id="PTHR34148:SF1">
    <property type="entry name" value="ADENOSYLCOBINAMIDE-GDP RIBAZOLETRANSFERASE"/>
    <property type="match status" value="1"/>
</dbReference>
<comment type="subcellular location">
    <subcellularLocation>
        <location evidence="2 19">Cell membrane</location>
        <topology evidence="2 19">Multi-pass membrane protein</topology>
    </subcellularLocation>
</comment>
<keyword evidence="21" id="KW-1185">Reference proteome</keyword>
<dbReference type="RefSeq" id="WP_311160178.1">
    <property type="nucleotide sequence ID" value="NZ_JAVQLW010000001.1"/>
</dbReference>
<dbReference type="NCBIfam" id="TIGR00317">
    <property type="entry name" value="cobS"/>
    <property type="match status" value="1"/>
</dbReference>
<feature type="transmembrane region" description="Helical" evidence="19">
    <location>
        <begin position="204"/>
        <end position="222"/>
    </location>
</feature>
<evidence type="ECO:0000256" key="10">
    <source>
        <dbReference type="ARBA" id="ARBA00022692"/>
    </source>
</evidence>
<evidence type="ECO:0000256" key="5">
    <source>
        <dbReference type="ARBA" id="ARBA00013200"/>
    </source>
</evidence>
<evidence type="ECO:0000256" key="11">
    <source>
        <dbReference type="ARBA" id="ARBA00022842"/>
    </source>
</evidence>
<sequence>MARLPGEAATALVWLTRLPLGAALPRPIPSLALAAWAFPLAGLVVASCAGLVLIAAAAIGLPSPVVAILAIGTMVWLTGGIHEDGLADFADGCGGATRERSLEIMRDSRIGSYGVIALMMVIGLRVGAVSALVEDGSVSAAAALIGAAAFSRSGMAVALAKMPAARRDGLGREAGQVPVARAAVAVILGFGALALAALTAKGGIAIVLLAPLACAAAQLFLARMALRRLGGQTGDVLGAIQQAGEAACLLAFLTWR</sequence>
<evidence type="ECO:0000256" key="14">
    <source>
        <dbReference type="ARBA" id="ARBA00025228"/>
    </source>
</evidence>
<keyword evidence="13 19" id="KW-0472">Membrane</keyword>
<keyword evidence="9 19" id="KW-0808">Transferase</keyword>
<evidence type="ECO:0000256" key="13">
    <source>
        <dbReference type="ARBA" id="ARBA00023136"/>
    </source>
</evidence>
<feature type="transmembrane region" description="Helical" evidence="19">
    <location>
        <begin position="139"/>
        <end position="159"/>
    </location>
</feature>
<dbReference type="HAMAP" id="MF_00719">
    <property type="entry name" value="CobS"/>
    <property type="match status" value="1"/>
</dbReference>
<dbReference type="PANTHER" id="PTHR34148">
    <property type="entry name" value="ADENOSYLCOBINAMIDE-GDP RIBAZOLETRANSFERASE"/>
    <property type="match status" value="1"/>
</dbReference>
<keyword evidence="11 19" id="KW-0460">Magnesium</keyword>
<evidence type="ECO:0000313" key="20">
    <source>
        <dbReference type="EMBL" id="MDS9468002.1"/>
    </source>
</evidence>
<feature type="transmembrane region" description="Helical" evidence="19">
    <location>
        <begin position="110"/>
        <end position="133"/>
    </location>
</feature>
<dbReference type="GO" id="GO:0051073">
    <property type="term" value="F:adenosylcobinamide-GDP ribazoletransferase activity"/>
    <property type="evidence" value="ECO:0007669"/>
    <property type="project" value="UniProtKB-EC"/>
</dbReference>
<evidence type="ECO:0000256" key="9">
    <source>
        <dbReference type="ARBA" id="ARBA00022679"/>
    </source>
</evidence>
<evidence type="ECO:0000256" key="1">
    <source>
        <dbReference type="ARBA" id="ARBA00001946"/>
    </source>
</evidence>
<keyword evidence="12 19" id="KW-1133">Transmembrane helix</keyword>
<evidence type="ECO:0000256" key="16">
    <source>
        <dbReference type="ARBA" id="ARBA00032853"/>
    </source>
</evidence>
<dbReference type="Proteomes" id="UP001269144">
    <property type="component" value="Unassembled WGS sequence"/>
</dbReference>
<evidence type="ECO:0000256" key="7">
    <source>
        <dbReference type="ARBA" id="ARBA00022475"/>
    </source>
</evidence>
<name>A0ABU2HTD9_9RHOB</name>
<comment type="catalytic activity">
    <reaction evidence="18 19">
        <text>alpha-ribazole 5'-phosphate + adenosylcob(III)inamide-GDP = adenosylcob(III)alamin 5'-phosphate + GMP + H(+)</text>
        <dbReference type="Rhea" id="RHEA:23560"/>
        <dbReference type="ChEBI" id="CHEBI:15378"/>
        <dbReference type="ChEBI" id="CHEBI:57918"/>
        <dbReference type="ChEBI" id="CHEBI:58115"/>
        <dbReference type="ChEBI" id="CHEBI:60487"/>
        <dbReference type="ChEBI" id="CHEBI:60493"/>
        <dbReference type="EC" id="2.7.8.26"/>
    </reaction>
</comment>
<evidence type="ECO:0000256" key="3">
    <source>
        <dbReference type="ARBA" id="ARBA00004663"/>
    </source>
</evidence>
<evidence type="ECO:0000256" key="2">
    <source>
        <dbReference type="ARBA" id="ARBA00004651"/>
    </source>
</evidence>
<organism evidence="20 21">
    <name type="scientific">Paracoccus aurantius</name>
    <dbReference type="NCBI Taxonomy" id="3073814"/>
    <lineage>
        <taxon>Bacteria</taxon>
        <taxon>Pseudomonadati</taxon>
        <taxon>Pseudomonadota</taxon>
        <taxon>Alphaproteobacteria</taxon>
        <taxon>Rhodobacterales</taxon>
        <taxon>Paracoccaceae</taxon>
        <taxon>Paracoccus</taxon>
    </lineage>
</organism>
<feature type="transmembrane region" description="Helical" evidence="19">
    <location>
        <begin position="179"/>
        <end position="198"/>
    </location>
</feature>
<evidence type="ECO:0000256" key="12">
    <source>
        <dbReference type="ARBA" id="ARBA00022989"/>
    </source>
</evidence>
<evidence type="ECO:0000256" key="19">
    <source>
        <dbReference type="HAMAP-Rule" id="MF_00719"/>
    </source>
</evidence>
<comment type="cofactor">
    <cofactor evidence="1 19">
        <name>Mg(2+)</name>
        <dbReference type="ChEBI" id="CHEBI:18420"/>
    </cofactor>
</comment>
<evidence type="ECO:0000256" key="15">
    <source>
        <dbReference type="ARBA" id="ARBA00032605"/>
    </source>
</evidence>
<gene>
    <name evidence="19 20" type="primary">cobS</name>
    <name evidence="20" type="ORF">RGQ15_10535</name>
</gene>
<comment type="function">
    <text evidence="14 19">Joins adenosylcobinamide-GDP and alpha-ribazole to generate adenosylcobalamin (Ado-cobalamin). Also synthesizes adenosylcobalamin 5'-phosphate from adenosylcobinamide-GDP and alpha-ribazole 5'-phosphate.</text>
</comment>
<keyword evidence="10 19" id="KW-0812">Transmembrane</keyword>
<dbReference type="EC" id="2.7.8.26" evidence="5 19"/>
<reference evidence="21" key="1">
    <citation type="submission" date="2023-07" db="EMBL/GenBank/DDBJ databases">
        <title>Paracoccus sp. MBLB3053 whole genome sequence.</title>
        <authorList>
            <person name="Hwang C.Y."/>
            <person name="Cho E.-S."/>
            <person name="Seo M.-J."/>
        </authorList>
    </citation>
    <scope>NUCLEOTIDE SEQUENCE [LARGE SCALE GENOMIC DNA]</scope>
    <source>
        <strain evidence="21">MBLB3053</strain>
    </source>
</reference>
<keyword evidence="8 19" id="KW-0169">Cobalamin biosynthesis</keyword>
<dbReference type="Pfam" id="PF02654">
    <property type="entry name" value="CobS"/>
    <property type="match status" value="1"/>
</dbReference>
<comment type="caution">
    <text evidence="20">The sequence shown here is derived from an EMBL/GenBank/DDBJ whole genome shotgun (WGS) entry which is preliminary data.</text>
</comment>
<evidence type="ECO:0000313" key="21">
    <source>
        <dbReference type="Proteomes" id="UP001269144"/>
    </source>
</evidence>
<comment type="catalytic activity">
    <reaction evidence="17 19">
        <text>alpha-ribazole + adenosylcob(III)inamide-GDP = adenosylcob(III)alamin + GMP + H(+)</text>
        <dbReference type="Rhea" id="RHEA:16049"/>
        <dbReference type="ChEBI" id="CHEBI:10329"/>
        <dbReference type="ChEBI" id="CHEBI:15378"/>
        <dbReference type="ChEBI" id="CHEBI:18408"/>
        <dbReference type="ChEBI" id="CHEBI:58115"/>
        <dbReference type="ChEBI" id="CHEBI:60487"/>
        <dbReference type="EC" id="2.7.8.26"/>
    </reaction>
</comment>
<feature type="transmembrane region" description="Helical" evidence="19">
    <location>
        <begin position="44"/>
        <end position="77"/>
    </location>
</feature>
<evidence type="ECO:0000256" key="6">
    <source>
        <dbReference type="ARBA" id="ARBA00015850"/>
    </source>
</evidence>
<proteinExistence type="inferred from homology"/>
<accession>A0ABU2HTD9</accession>
<comment type="similarity">
    <text evidence="4 19">Belongs to the CobS family.</text>
</comment>
<evidence type="ECO:0000256" key="8">
    <source>
        <dbReference type="ARBA" id="ARBA00022573"/>
    </source>
</evidence>